<dbReference type="GO" id="GO:0006121">
    <property type="term" value="P:mitochondrial electron transport, succinate to ubiquinone"/>
    <property type="evidence" value="ECO:0007669"/>
    <property type="project" value="TreeGrafter"/>
</dbReference>
<dbReference type="GO" id="GO:0005739">
    <property type="term" value="C:mitochondrion"/>
    <property type="evidence" value="ECO:0007669"/>
    <property type="project" value="GOC"/>
</dbReference>
<evidence type="ECO:0000256" key="7">
    <source>
        <dbReference type="ARBA" id="ARBA00023136"/>
    </source>
</evidence>
<dbReference type="SUPFAM" id="SSF81343">
    <property type="entry name" value="Fumarate reductase respiratory complex transmembrane subunits"/>
    <property type="match status" value="1"/>
</dbReference>
<evidence type="ECO:0000256" key="3">
    <source>
        <dbReference type="ARBA" id="ARBA00022692"/>
    </source>
</evidence>
<keyword evidence="3 9" id="KW-0812">Transmembrane</keyword>
<dbReference type="PANTHER" id="PTHR10978:SF5">
    <property type="entry name" value="SUCCINATE DEHYDROGENASE CYTOCHROME B560 SUBUNIT, MITOCHONDRIAL"/>
    <property type="match status" value="1"/>
</dbReference>
<evidence type="ECO:0000256" key="8">
    <source>
        <dbReference type="PIRSR" id="PIRSR000178-1"/>
    </source>
</evidence>
<feature type="transmembrane region" description="Helical" evidence="9">
    <location>
        <begin position="50"/>
        <end position="67"/>
    </location>
</feature>
<dbReference type="GO" id="GO:0009055">
    <property type="term" value="F:electron transfer activity"/>
    <property type="evidence" value="ECO:0007669"/>
    <property type="project" value="InterPro"/>
</dbReference>
<dbReference type="GO" id="GO:0016020">
    <property type="term" value="C:membrane"/>
    <property type="evidence" value="ECO:0007669"/>
    <property type="project" value="UniProtKB-SubCell"/>
</dbReference>
<dbReference type="InterPro" id="IPR014314">
    <property type="entry name" value="Succ_DH_cytb556"/>
</dbReference>
<feature type="binding site" description="axial binding residue" evidence="8">
    <location>
        <position position="65"/>
    </location>
    <ligand>
        <name>heme</name>
        <dbReference type="ChEBI" id="CHEBI:30413"/>
        <note>ligand shared with second transmembrane subunit</note>
    </ligand>
    <ligandPart>
        <name>Fe</name>
        <dbReference type="ChEBI" id="CHEBI:18248"/>
    </ligandPart>
</feature>
<feature type="transmembrane region" description="Helical" evidence="9">
    <location>
        <begin position="12"/>
        <end position="30"/>
    </location>
</feature>
<sequence length="107" mass="11700">MTSMLSISHRIAGMTLSAYAVALGLGAIVLPETIPDYIDKLECAELGSTVISAIKFILVFPLTYHFWNGIRHLSWDAGKFLSIKEVYLTGYIMLIFAISSAVALSVM</sequence>
<dbReference type="AlphaFoldDB" id="A0AAV8X6A8"/>
<dbReference type="InterPro" id="IPR000701">
    <property type="entry name" value="SuccDH_FuR_B_TM-su"/>
</dbReference>
<evidence type="ECO:0000256" key="5">
    <source>
        <dbReference type="ARBA" id="ARBA00022989"/>
    </source>
</evidence>
<name>A0AAV8X6A8_9CUCU</name>
<organism evidence="10 11">
    <name type="scientific">Rhamnusium bicolor</name>
    <dbReference type="NCBI Taxonomy" id="1586634"/>
    <lineage>
        <taxon>Eukaryota</taxon>
        <taxon>Metazoa</taxon>
        <taxon>Ecdysozoa</taxon>
        <taxon>Arthropoda</taxon>
        <taxon>Hexapoda</taxon>
        <taxon>Insecta</taxon>
        <taxon>Pterygota</taxon>
        <taxon>Neoptera</taxon>
        <taxon>Endopterygota</taxon>
        <taxon>Coleoptera</taxon>
        <taxon>Polyphaga</taxon>
        <taxon>Cucujiformia</taxon>
        <taxon>Chrysomeloidea</taxon>
        <taxon>Cerambycidae</taxon>
        <taxon>Lepturinae</taxon>
        <taxon>Rhagiini</taxon>
        <taxon>Rhamnusium</taxon>
    </lineage>
</organism>
<dbReference type="Gene3D" id="1.20.1300.10">
    <property type="entry name" value="Fumarate reductase/succinate dehydrogenase, transmembrane subunit"/>
    <property type="match status" value="1"/>
</dbReference>
<dbReference type="PIRSF" id="PIRSF000178">
    <property type="entry name" value="SDH_cyt_b560"/>
    <property type="match status" value="1"/>
</dbReference>
<keyword evidence="4 8" id="KW-0479">Metal-binding</keyword>
<dbReference type="CDD" id="cd03499">
    <property type="entry name" value="SQR_TypeC_SdhC"/>
    <property type="match status" value="1"/>
</dbReference>
<dbReference type="GO" id="GO:0046872">
    <property type="term" value="F:metal ion binding"/>
    <property type="evidence" value="ECO:0007669"/>
    <property type="project" value="UniProtKB-KW"/>
</dbReference>
<dbReference type="GO" id="GO:0006099">
    <property type="term" value="P:tricarboxylic acid cycle"/>
    <property type="evidence" value="ECO:0007669"/>
    <property type="project" value="InterPro"/>
</dbReference>
<evidence type="ECO:0000313" key="11">
    <source>
        <dbReference type="Proteomes" id="UP001162156"/>
    </source>
</evidence>
<reference evidence="10" key="1">
    <citation type="journal article" date="2023" name="Insect Mol. Biol.">
        <title>Genome sequencing provides insights into the evolution of gene families encoding plant cell wall-degrading enzymes in longhorned beetles.</title>
        <authorList>
            <person name="Shin N.R."/>
            <person name="Okamura Y."/>
            <person name="Kirsch R."/>
            <person name="Pauchet Y."/>
        </authorList>
    </citation>
    <scope>NUCLEOTIDE SEQUENCE</scope>
    <source>
        <strain evidence="10">RBIC_L_NR</strain>
    </source>
</reference>
<gene>
    <name evidence="10" type="ORF">NQ314_013362</name>
</gene>
<dbReference type="InterPro" id="IPR018495">
    <property type="entry name" value="Succ_DH_cyt_bsu_CS"/>
</dbReference>
<comment type="subcellular location">
    <subcellularLocation>
        <location evidence="1">Membrane</location>
        <topology evidence="1">Multi-pass membrane protein</topology>
    </subcellularLocation>
</comment>
<keyword evidence="7 9" id="KW-0472">Membrane</keyword>
<keyword evidence="11" id="KW-1185">Reference proteome</keyword>
<keyword evidence="6 8" id="KW-0408">Iron</keyword>
<evidence type="ECO:0000256" key="9">
    <source>
        <dbReference type="SAM" id="Phobius"/>
    </source>
</evidence>
<feature type="transmembrane region" description="Helical" evidence="9">
    <location>
        <begin position="88"/>
        <end position="106"/>
    </location>
</feature>
<evidence type="ECO:0000256" key="1">
    <source>
        <dbReference type="ARBA" id="ARBA00004141"/>
    </source>
</evidence>
<dbReference type="PROSITE" id="PS01001">
    <property type="entry name" value="SDH_CYT_2"/>
    <property type="match status" value="1"/>
</dbReference>
<keyword evidence="5 9" id="KW-1133">Transmembrane helix</keyword>
<evidence type="ECO:0000256" key="4">
    <source>
        <dbReference type="ARBA" id="ARBA00022723"/>
    </source>
</evidence>
<accession>A0AAV8X6A8</accession>
<dbReference type="NCBIfam" id="TIGR02970">
    <property type="entry name" value="succ_dehyd_cytB"/>
    <property type="match status" value="1"/>
</dbReference>
<dbReference type="PANTHER" id="PTHR10978">
    <property type="entry name" value="SUCCINATE DEHYDROGENASE CYTOCHROME B560 SUBUNIT"/>
    <property type="match status" value="1"/>
</dbReference>
<proteinExistence type="predicted"/>
<evidence type="ECO:0000256" key="6">
    <source>
        <dbReference type="ARBA" id="ARBA00023004"/>
    </source>
</evidence>
<evidence type="ECO:0008006" key="12">
    <source>
        <dbReference type="Google" id="ProtNLM"/>
    </source>
</evidence>
<keyword evidence="2 8" id="KW-0349">Heme</keyword>
<dbReference type="Pfam" id="PF01127">
    <property type="entry name" value="Sdh_cyt"/>
    <property type="match status" value="1"/>
</dbReference>
<evidence type="ECO:0000256" key="2">
    <source>
        <dbReference type="ARBA" id="ARBA00022617"/>
    </source>
</evidence>
<comment type="caution">
    <text evidence="10">The sequence shown here is derived from an EMBL/GenBank/DDBJ whole genome shotgun (WGS) entry which is preliminary data.</text>
</comment>
<protein>
    <recommendedName>
        <fullName evidence="12">Succinate dehydrogenase cytochrome b560 subunit, mitochondrial</fullName>
    </recommendedName>
</protein>
<evidence type="ECO:0000313" key="10">
    <source>
        <dbReference type="EMBL" id="KAJ8934322.1"/>
    </source>
</evidence>
<dbReference type="InterPro" id="IPR034804">
    <property type="entry name" value="SQR/QFR_C/D"/>
</dbReference>
<dbReference type="Proteomes" id="UP001162156">
    <property type="component" value="Unassembled WGS sequence"/>
</dbReference>
<dbReference type="EMBL" id="JANEYF010003732">
    <property type="protein sequence ID" value="KAJ8934322.1"/>
    <property type="molecule type" value="Genomic_DNA"/>
</dbReference>
<comment type="cofactor">
    <cofactor evidence="8">
        <name>heme</name>
        <dbReference type="ChEBI" id="CHEBI:30413"/>
    </cofactor>
    <text evidence="8">The heme is bound between the two transmembrane subunits.</text>
</comment>